<dbReference type="EMBL" id="BLAY01000054">
    <property type="protein sequence ID" value="GET38905.1"/>
    <property type="molecule type" value="Genomic_DNA"/>
</dbReference>
<name>A0AAV3XFK7_9CYAN</name>
<evidence type="ECO:0000313" key="1">
    <source>
        <dbReference type="EMBL" id="GET38905.1"/>
    </source>
</evidence>
<dbReference type="Pfam" id="PF13376">
    <property type="entry name" value="OmdA"/>
    <property type="match status" value="1"/>
</dbReference>
<keyword evidence="2" id="KW-1185">Reference proteome</keyword>
<reference evidence="1" key="1">
    <citation type="submission" date="2019-10" db="EMBL/GenBank/DDBJ databases">
        <title>Draft genome sequece of Microseira wollei NIES-4236.</title>
        <authorList>
            <person name="Yamaguchi H."/>
            <person name="Suzuki S."/>
            <person name="Kawachi M."/>
        </authorList>
    </citation>
    <scope>NUCLEOTIDE SEQUENCE</scope>
    <source>
        <strain evidence="1">NIES-4236</strain>
    </source>
</reference>
<dbReference type="AlphaFoldDB" id="A0AAV3XFK7"/>
<organism evidence="1 2">
    <name type="scientific">Microseira wollei NIES-4236</name>
    <dbReference type="NCBI Taxonomy" id="2530354"/>
    <lineage>
        <taxon>Bacteria</taxon>
        <taxon>Bacillati</taxon>
        <taxon>Cyanobacteriota</taxon>
        <taxon>Cyanophyceae</taxon>
        <taxon>Oscillatoriophycideae</taxon>
        <taxon>Aerosakkonematales</taxon>
        <taxon>Aerosakkonemataceae</taxon>
        <taxon>Microseira</taxon>
    </lineage>
</organism>
<sequence>MPKFEHQLDIVYASDRNHWRRWLEQNHQDAIGVWLVYYKIKSGKPSVQYSEAVQEALCFGWIDSKIQSLDEERYRQIFTPRKPKSVWSKLNKQYVEELINQGKMTEAGLAKIAVAKQDGSWTSLDEVEALVVPVDLKKALETDDAANRNFESFSNTIKKNILFWIQSAKRPETRLLRIEKTAIAAAQNKNPLLRS</sequence>
<gene>
    <name evidence="1" type="ORF">MiSe_36650</name>
</gene>
<protein>
    <recommendedName>
        <fullName evidence="3">Bacteriocin-protection protein, YdeI/OmpD-associated family</fullName>
    </recommendedName>
</protein>
<evidence type="ECO:0008006" key="3">
    <source>
        <dbReference type="Google" id="ProtNLM"/>
    </source>
</evidence>
<comment type="caution">
    <text evidence="1">The sequence shown here is derived from an EMBL/GenBank/DDBJ whole genome shotgun (WGS) entry which is preliminary data.</text>
</comment>
<dbReference type="Proteomes" id="UP001050975">
    <property type="component" value="Unassembled WGS sequence"/>
</dbReference>
<dbReference type="RefSeq" id="WP_226583467.1">
    <property type="nucleotide sequence ID" value="NZ_BLAY01000054.1"/>
</dbReference>
<accession>A0AAV3XFK7</accession>
<evidence type="ECO:0000313" key="2">
    <source>
        <dbReference type="Proteomes" id="UP001050975"/>
    </source>
</evidence>
<proteinExistence type="predicted"/>